<feature type="chain" id="PRO_5001869711" description="SD-repeat containing protein B domain-containing protein" evidence="1">
    <location>
        <begin position="28"/>
        <end position="663"/>
    </location>
</feature>
<dbReference type="PATRIC" id="fig|1384054.3.peg.2443"/>
<reference evidence="2 3" key="1">
    <citation type="submission" date="2013-09" db="EMBL/GenBank/DDBJ databases">
        <title>Genome sequencing of Arenimonas malthae.</title>
        <authorList>
            <person name="Chen F."/>
            <person name="Wang G."/>
        </authorList>
    </citation>
    <scope>NUCLEOTIDE SEQUENCE [LARGE SCALE GENOMIC DNA]</scope>
    <source>
        <strain evidence="2 3">CC-JY-1</strain>
    </source>
</reference>
<evidence type="ECO:0008006" key="4">
    <source>
        <dbReference type="Google" id="ProtNLM"/>
    </source>
</evidence>
<dbReference type="Proteomes" id="UP000029392">
    <property type="component" value="Unassembled WGS sequence"/>
</dbReference>
<evidence type="ECO:0000256" key="1">
    <source>
        <dbReference type="SAM" id="SignalP"/>
    </source>
</evidence>
<name>A0A091BED8_9GAMM</name>
<proteinExistence type="predicted"/>
<gene>
    <name evidence="2" type="ORF">N790_11265</name>
</gene>
<dbReference type="AlphaFoldDB" id="A0A091BED8"/>
<keyword evidence="1" id="KW-0732">Signal</keyword>
<dbReference type="InterPro" id="IPR013783">
    <property type="entry name" value="Ig-like_fold"/>
</dbReference>
<dbReference type="RefSeq" id="WP_043804909.1">
    <property type="nucleotide sequence ID" value="NZ_AVCH01000197.1"/>
</dbReference>
<dbReference type="OrthoDB" id="5964286at2"/>
<feature type="signal peptide" evidence="1">
    <location>
        <begin position="1"/>
        <end position="27"/>
    </location>
</feature>
<evidence type="ECO:0000313" key="3">
    <source>
        <dbReference type="Proteomes" id="UP000029392"/>
    </source>
</evidence>
<accession>A0A091BED8</accession>
<comment type="caution">
    <text evidence="2">The sequence shown here is derived from an EMBL/GenBank/DDBJ whole genome shotgun (WGS) entry which is preliminary data.</text>
</comment>
<dbReference type="EMBL" id="AVCH01000197">
    <property type="protein sequence ID" value="KFN42770.1"/>
    <property type="molecule type" value="Genomic_DNA"/>
</dbReference>
<keyword evidence="3" id="KW-1185">Reference proteome</keyword>
<organism evidence="2 3">
    <name type="scientific">Arenimonas malthae CC-JY-1</name>
    <dbReference type="NCBI Taxonomy" id="1384054"/>
    <lineage>
        <taxon>Bacteria</taxon>
        <taxon>Pseudomonadati</taxon>
        <taxon>Pseudomonadota</taxon>
        <taxon>Gammaproteobacteria</taxon>
        <taxon>Lysobacterales</taxon>
        <taxon>Lysobacteraceae</taxon>
        <taxon>Arenimonas</taxon>
    </lineage>
</organism>
<sequence length="663" mass="71844">MAAAPPHRRLAASIAAALLFAPCAALAAQDPVTGEEEEAWQDQVIAPDQLAPLPPDESEGFDATGLPRSFRLEALLSRTERGDETFNEGGITFSGFRETEAYGNLSLDASLIHSNRNAEGEGAIGGIATLWQRGLFMGGGWRGNNGLGVLNTPAPDLLREQFRFFLPSVPFAGASTEWRQSERGLQLQAALGRAGVFEGARVVGFDLADGNVGTLGAQWKWSRHWRGAVSALATDGRLLPDDLGGTFYQDGRTEAVHFATGWDVGKHAVNFNLQSSDGDLGGAWGAWADARWQQGRFTHRYGVFNLEPALAWGAQPIANDSRGAYYRAAYQHARWNWSAGVDRITSISGNSFDGWYGTGYARYQATASTAYGGNLAVRRSGSSETLSGQWFMDRAGRWGVSRLQLEHTSSRGGDQGDDSWRVTLDQALPMRRGQRLSLSAAYGELAYDGLPATGVATLSAYGGFDIGSRLTIDGTARWNRSSGGDDFRGTDLNLNLAWRVANRWWLVATIYENQGTRRSPFIIDPLATEQPFVALPRDRAVFLSLRYEREAGTSAGVLGGAPGSAFGSIAGSVFLDENGDGERAASELPASNVTVLLDGRYSVRTDSQGNFEFPRVAVGAHTIEVVPDNLPLPWFLDEQDDRRAVEVQVREAARVDVGARRQR</sequence>
<dbReference type="STRING" id="1384054.N790_11265"/>
<dbReference type="SUPFAM" id="SSF117074">
    <property type="entry name" value="Hypothetical protein PA1324"/>
    <property type="match status" value="1"/>
</dbReference>
<protein>
    <recommendedName>
        <fullName evidence="4">SD-repeat containing protein B domain-containing protein</fullName>
    </recommendedName>
</protein>
<dbReference type="Gene3D" id="2.60.40.10">
    <property type="entry name" value="Immunoglobulins"/>
    <property type="match status" value="1"/>
</dbReference>
<evidence type="ECO:0000313" key="2">
    <source>
        <dbReference type="EMBL" id="KFN42770.1"/>
    </source>
</evidence>
<dbReference type="eggNOG" id="ENOG5032TC4">
    <property type="taxonomic scope" value="Bacteria"/>
</dbReference>